<organism evidence="1 2">
    <name type="scientific">Phaseolus coccineus</name>
    <name type="common">Scarlet runner bean</name>
    <name type="synonym">Phaseolus multiflorus</name>
    <dbReference type="NCBI Taxonomy" id="3886"/>
    <lineage>
        <taxon>Eukaryota</taxon>
        <taxon>Viridiplantae</taxon>
        <taxon>Streptophyta</taxon>
        <taxon>Embryophyta</taxon>
        <taxon>Tracheophyta</taxon>
        <taxon>Spermatophyta</taxon>
        <taxon>Magnoliopsida</taxon>
        <taxon>eudicotyledons</taxon>
        <taxon>Gunneridae</taxon>
        <taxon>Pentapetalae</taxon>
        <taxon>rosids</taxon>
        <taxon>fabids</taxon>
        <taxon>Fabales</taxon>
        <taxon>Fabaceae</taxon>
        <taxon>Papilionoideae</taxon>
        <taxon>50 kb inversion clade</taxon>
        <taxon>NPAAA clade</taxon>
        <taxon>indigoferoid/millettioid clade</taxon>
        <taxon>Phaseoleae</taxon>
        <taxon>Phaseolus</taxon>
    </lineage>
</organism>
<keyword evidence="2" id="KW-1185">Reference proteome</keyword>
<dbReference type="AlphaFoldDB" id="A0AAN9P0Q6"/>
<evidence type="ECO:0000313" key="1">
    <source>
        <dbReference type="EMBL" id="KAK7382270.1"/>
    </source>
</evidence>
<comment type="caution">
    <text evidence="1">The sequence shown here is derived from an EMBL/GenBank/DDBJ whole genome shotgun (WGS) entry which is preliminary data.</text>
</comment>
<reference evidence="1 2" key="1">
    <citation type="submission" date="2024-01" db="EMBL/GenBank/DDBJ databases">
        <title>The genomes of 5 underutilized Papilionoideae crops provide insights into root nodulation and disease resistanc.</title>
        <authorList>
            <person name="Jiang F."/>
        </authorList>
    </citation>
    <scope>NUCLEOTIDE SEQUENCE [LARGE SCALE GENOMIC DNA]</scope>
    <source>
        <strain evidence="1">JINMINGXINNONG_FW02</strain>
        <tissue evidence="1">Leaves</tissue>
    </source>
</reference>
<evidence type="ECO:0000313" key="2">
    <source>
        <dbReference type="Proteomes" id="UP001374584"/>
    </source>
</evidence>
<dbReference type="EMBL" id="JAYMYR010000001">
    <property type="protein sequence ID" value="KAK7382270.1"/>
    <property type="molecule type" value="Genomic_DNA"/>
</dbReference>
<accession>A0AAN9P0Q6</accession>
<dbReference type="Proteomes" id="UP001374584">
    <property type="component" value="Unassembled WGS sequence"/>
</dbReference>
<sequence>MPGVVLPCPTSVVAFPSQTSIKPSTCIPDNDPGIESTQAIAHSPHPYYANRSCNEGEGSSYTNNDPQTSQNIILAVGESGGLSRSERRPEDIVEVEAIIKDGFKMPTTVRRLRDLWELGEVTTCPRWRSNGGLGSIHYGTNSDSMLSQLSHVESDNDIIQCNNRLKLEEYFAESARIRELGKHLGMKCSRDEEDVIRVLDDWEVRDNEILSSEEGVKNGVS</sequence>
<name>A0AAN9P0Q6_PHACN</name>
<gene>
    <name evidence="1" type="ORF">VNO80_01082</name>
</gene>
<protein>
    <submittedName>
        <fullName evidence="1">Uncharacterized protein</fullName>
    </submittedName>
</protein>
<proteinExistence type="predicted"/>